<feature type="compositionally biased region" description="Low complexity" evidence="1">
    <location>
        <begin position="719"/>
        <end position="748"/>
    </location>
</feature>
<feature type="region of interest" description="Disordered" evidence="1">
    <location>
        <begin position="324"/>
        <end position="373"/>
    </location>
</feature>
<feature type="compositionally biased region" description="Basic and acidic residues" evidence="1">
    <location>
        <begin position="355"/>
        <end position="373"/>
    </location>
</feature>
<evidence type="ECO:0000256" key="1">
    <source>
        <dbReference type="SAM" id="MobiDB-lite"/>
    </source>
</evidence>
<proteinExistence type="predicted"/>
<dbReference type="AlphaFoldDB" id="A0AAN7WBQ1"/>
<accession>A0AAN7WBQ1</accession>
<name>A0AAN7WBQ1_9PEZI</name>
<feature type="compositionally biased region" description="Polar residues" evidence="1">
    <location>
        <begin position="225"/>
        <end position="250"/>
    </location>
</feature>
<organism evidence="2 3">
    <name type="scientific">Elasticomyces elasticus</name>
    <dbReference type="NCBI Taxonomy" id="574655"/>
    <lineage>
        <taxon>Eukaryota</taxon>
        <taxon>Fungi</taxon>
        <taxon>Dikarya</taxon>
        <taxon>Ascomycota</taxon>
        <taxon>Pezizomycotina</taxon>
        <taxon>Dothideomycetes</taxon>
        <taxon>Dothideomycetidae</taxon>
        <taxon>Mycosphaerellales</taxon>
        <taxon>Teratosphaeriaceae</taxon>
        <taxon>Elasticomyces</taxon>
    </lineage>
</organism>
<evidence type="ECO:0000313" key="3">
    <source>
        <dbReference type="Proteomes" id="UP001310594"/>
    </source>
</evidence>
<feature type="region of interest" description="Disordered" evidence="1">
    <location>
        <begin position="434"/>
        <end position="577"/>
    </location>
</feature>
<gene>
    <name evidence="2" type="ORF">LTR97_001220</name>
</gene>
<feature type="compositionally biased region" description="Basic and acidic residues" evidence="1">
    <location>
        <begin position="196"/>
        <end position="220"/>
    </location>
</feature>
<sequence length="1012" mass="111460">MRFTNRSGAQTETTTANNTHDGFGTVLPQKAETFFGGRTRLGRKKTVKKRVTQEVSGGLSHDQDRSLGIREEVLDTEQVLFDDMAERRAKLNVWPNVERGNRSANDVRELYTYNSSSRSGVPPGIPPRRTSTNAVSNHYDPSKHPYYVTQQTSASAVRDMSLHKGSSLTIHETASDSMLKKRPLKSALKKNASPESSRRQPDQHLDVKTSSSEKKPRRLDLSQFLPRNNSRTHLSPNTLSPSPSALTDNSYFAPHETVHVQLKRPAANAPYTTHKTVKPPSVDSGSTTRAKVFEADIYDGAKTNVRRPPKGIQNWFDGFDISTDEESESEVKKPPQEPQELPADDLSSMYSPWHVRSDSEQPRLDRKASRDPVEDNLLAIQHAKERIQERMRLVGQRKGSVDTATIASVVSSEVPERKRGGSRLALLELASQSVLSLSDSSGDEKVGGKASRGNNDDASMIAVASIAPSEPLRKMSSKRSMASEHLPRQSTSTVQTSGSIPIRLTDSIPLPTRPPLPDAKRATYTSYSDPTAQALRKLTGQATPQSSRSRRTTKTSAQDSETIGSVETPSSAPSDGSHLMAVSEEEMILLEMMRNKRAAMQSNSFAEGYQLALKREQELMMKRRESAQQTALNILRQREDKMKTQRNSRIGPLDEADSIDEQYRRKYSAIRKEEVDKALKLEKFLADMKTPTMDKFPEPPARIDTSDEGHRRPPQKFELLLPSIYSPSPSKMLDSSSPVSAEGSSPAPEFEDIEDHHHQVRQFLASSSASEVTGAFPTPPSAKSKPESRREKRRSIISPSPVAEEEDMPEMPNVARHATGSDTRERRRSTNGRRLSAHQLDFDPSVARASAMPAPLRQANQNHQPFYLTPNFDFSPLDFPTSQLSVSPSLSTSRASPLTPTFVTLPSSWKPTVEGASSSDNASYRGRAYTPDTDLASLSASASAPNSVAQSSTRKRGGATKKVPPKLDTIISNSMHERSDAASITSAGDDVLEAWASLGGASLPLASRRRAR</sequence>
<feature type="compositionally biased region" description="Polar residues" evidence="1">
    <location>
        <begin position="557"/>
        <end position="574"/>
    </location>
</feature>
<dbReference type="Proteomes" id="UP001310594">
    <property type="component" value="Unassembled WGS sequence"/>
</dbReference>
<feature type="compositionally biased region" description="Low complexity" evidence="1">
    <location>
        <begin position="936"/>
        <end position="952"/>
    </location>
</feature>
<feature type="region of interest" description="Disordered" evidence="1">
    <location>
        <begin position="172"/>
        <end position="250"/>
    </location>
</feature>
<feature type="region of interest" description="Disordered" evidence="1">
    <location>
        <begin position="1"/>
        <end position="25"/>
    </location>
</feature>
<protein>
    <submittedName>
        <fullName evidence="2">Uncharacterized protein</fullName>
    </submittedName>
</protein>
<feature type="region of interest" description="Disordered" evidence="1">
    <location>
        <begin position="114"/>
        <end position="145"/>
    </location>
</feature>
<feature type="region of interest" description="Disordered" evidence="1">
    <location>
        <begin position="264"/>
        <end position="288"/>
    </location>
</feature>
<dbReference type="EMBL" id="JAVRQU010000002">
    <property type="protein sequence ID" value="KAK5706233.1"/>
    <property type="molecule type" value="Genomic_DNA"/>
</dbReference>
<feature type="compositionally biased region" description="Polar residues" evidence="1">
    <location>
        <begin position="1"/>
        <end position="20"/>
    </location>
</feature>
<feature type="compositionally biased region" description="Polar residues" evidence="1">
    <location>
        <begin position="488"/>
        <end position="499"/>
    </location>
</feature>
<feature type="region of interest" description="Disordered" evidence="1">
    <location>
        <begin position="690"/>
        <end position="984"/>
    </location>
</feature>
<reference evidence="2" key="1">
    <citation type="submission" date="2023-08" db="EMBL/GenBank/DDBJ databases">
        <title>Black Yeasts Isolated from many extreme environments.</title>
        <authorList>
            <person name="Coleine C."/>
            <person name="Stajich J.E."/>
            <person name="Selbmann L."/>
        </authorList>
    </citation>
    <scope>NUCLEOTIDE SEQUENCE</scope>
    <source>
        <strain evidence="2">CCFEE 5810</strain>
    </source>
</reference>
<comment type="caution">
    <text evidence="2">The sequence shown here is derived from an EMBL/GenBank/DDBJ whole genome shotgun (WGS) entry which is preliminary data.</text>
</comment>
<feature type="compositionally biased region" description="Polar residues" evidence="1">
    <location>
        <begin position="902"/>
        <end position="922"/>
    </location>
</feature>
<evidence type="ECO:0000313" key="2">
    <source>
        <dbReference type="EMBL" id="KAK5706233.1"/>
    </source>
</evidence>
<feature type="compositionally biased region" description="Low complexity" evidence="1">
    <location>
        <begin position="880"/>
        <end position="901"/>
    </location>
</feature>